<dbReference type="PROSITE" id="PS50082">
    <property type="entry name" value="WD_REPEATS_2"/>
    <property type="match status" value="3"/>
</dbReference>
<evidence type="ECO:0000256" key="2">
    <source>
        <dbReference type="ARBA" id="ARBA00012513"/>
    </source>
</evidence>
<dbReference type="SMART" id="SM00220">
    <property type="entry name" value="S_TKc"/>
    <property type="match status" value="1"/>
</dbReference>
<evidence type="ECO:0000256" key="6">
    <source>
        <dbReference type="ARBA" id="ARBA00022737"/>
    </source>
</evidence>
<dbReference type="InterPro" id="IPR045162">
    <property type="entry name" value="Vps15-like"/>
</dbReference>
<sequence length="1410" mass="157938">MGAQLTSIAPSQILSVDNYLTDVTDYEYDCSLGSTRFFKVARAKYKEGLAVVKVFPIYDPTLPLKQYKEELEDIKSKLEPASNCLPFQRVTLSEKAALLFRQYVRGNLYDRISTRPFLNSVEKRWIAFQLLCALNQAHKLKVCHGDIKTENVMVTGWNWVLLTDFASFKPTYLPEDHPADFSYFFDTSRRRVCYIAPERFVDVRQEEEMKKGNKMQTLLETSLAEEGLINVRLGDLTAAMDIFSVGCVIAELFTEGSPLFDLSQLLAYKKDEFYPKHTLKKIEDEHIRELVEHMIQQDPAKRLSAEEYLKQWQGKAFPNYFYSFLKLYMGRFAGTPIMAPDDKVASSTEMPSVFTDDKISRLKNDLDKILMNLVQEGDDGKDGSEVISDTAGLVVIISLITSTVRSLKFCVSKLMALELLLSMAEHVPSDIILDRLIPYMLFMVNDPFPHVRAAALKTLTRCLSFVKTVPRSDANIFPEYILPNLSHLTQDEVVAVRVAYAENIAVLAETALRFLELVQLNQGSDQDKDNDVVQDPSVQFQGSYDTELQALHEMIQQKVVILLSDSENAVKQTLLENGITRLCVFFGRQKANDVLLSHMITFLNDKNDWHLRGAFFDCIVGVATYVGWQSSSILKPLLQQGLSDTEEFVICKTLNALTCLCELGLLQKPMVYDFASDVVPFLCHPNAWIRHGAVGFISAMARTLNVADVHCNLIPKLEPYIRMPIVQVDKEVVLLSVLKDPVPRPVYDYSLRSQLIEPLFDILQDRQLLRNLSTRKGERPVYNPPEDANLVQLLRKLNSQGMTEIHEDKLLSMKDFMLKLHKSRANSSENVTSNDDDEMNQAGKLNLGTLAKPVTRRHADLVKIMETRSDSTNNRQARGSSKKRPGPELSPMNEEWQSMFGSSSSEPKSLPAQTVKPAFQPDPLSQSLNQPIAASQGAAQPTHQTKTISVNAPISMSQLQASSDAGGSPKKQPPTTERVPETRSTNVQVRHATCKMELRRLVQHKREQFAADMAKKTLMETSVWETKSPPLGWRPKGQLVAHLHEHKASVNRISVSHDHQFFSTCSNDGTVKIWDCQRMEGKGVTNRSRVTYTRQGGQIKCLTFCQSSHSVASASDNGSIQVIRVEPGTPRISILHSRELDLQEEGCVVDMNHFDTGSQSILVYATVHGNLVGWDLRAPGEAWKLKNDPKYGLITSFAVDHKQCWLGVGTSSGTHVCWDLRFQLPISTVNHPTGARVRKLCMHPTQQSWVISAVQGNNEVSMWDMETGARQMTLWASSAPPLSTSQASNHSVFGMYCSPGDGNPFLLTAGSDQRIRMWDLVYPDKSYIVAAAANDPVMSTSYVARMIDGTEVVQEASSKPRGGTNEDVPRRGPDTPPAGHQDTVTDIAVCQVAQSLILSCSRDGVIKVWK</sequence>
<keyword evidence="9" id="KW-0067">ATP-binding</keyword>
<feature type="region of interest" description="Disordered" evidence="12">
    <location>
        <begin position="864"/>
        <end position="945"/>
    </location>
</feature>
<dbReference type="GO" id="GO:0000425">
    <property type="term" value="P:pexophagy"/>
    <property type="evidence" value="ECO:0000318"/>
    <property type="project" value="GO_Central"/>
</dbReference>
<dbReference type="GeneID" id="118430302"/>
<name>A0A9J7MD05_BRAFL</name>
<feature type="region of interest" description="Disordered" evidence="12">
    <location>
        <begin position="1353"/>
        <end position="1382"/>
    </location>
</feature>
<feature type="repeat" description="WD" evidence="11">
    <location>
        <begin position="1377"/>
        <end position="1410"/>
    </location>
</feature>
<dbReference type="Gene3D" id="1.25.10.10">
    <property type="entry name" value="Leucine-rich Repeat Variant"/>
    <property type="match status" value="2"/>
</dbReference>
<dbReference type="Pfam" id="PF22956">
    <property type="entry name" value="VPS15-like_hel"/>
    <property type="match status" value="1"/>
</dbReference>
<dbReference type="FunFam" id="1.10.510.10:FF:000497">
    <property type="entry name" value="Phosphoinositide 3-kinase regulatory subunit"/>
    <property type="match status" value="1"/>
</dbReference>
<accession>A0A9J7MD05</accession>
<feature type="repeat" description="WD" evidence="11">
    <location>
        <begin position="1305"/>
        <end position="1320"/>
    </location>
</feature>
<dbReference type="SUPFAM" id="SSF48371">
    <property type="entry name" value="ARM repeat"/>
    <property type="match status" value="1"/>
</dbReference>
<feature type="compositionally biased region" description="Polar residues" evidence="12">
    <location>
        <begin position="923"/>
        <end position="945"/>
    </location>
</feature>
<keyword evidence="4 11" id="KW-0853">WD repeat</keyword>
<dbReference type="PROSITE" id="PS00108">
    <property type="entry name" value="PROTEIN_KINASE_ST"/>
    <property type="match status" value="1"/>
</dbReference>
<dbReference type="InterPro" id="IPR011989">
    <property type="entry name" value="ARM-like"/>
</dbReference>
<reference evidence="14" key="2">
    <citation type="journal article" date="2020" name="Nat. Ecol. Evol.">
        <title>Deeply conserved synteny resolves early events in vertebrate evolution.</title>
        <authorList>
            <person name="Simakov O."/>
            <person name="Marletaz F."/>
            <person name="Yue J.X."/>
            <person name="O'Connell B."/>
            <person name="Jenkins J."/>
            <person name="Brandt A."/>
            <person name="Calef R."/>
            <person name="Tung C.H."/>
            <person name="Huang T.K."/>
            <person name="Schmutz J."/>
            <person name="Satoh N."/>
            <person name="Yu J.K."/>
            <person name="Putnam N.H."/>
            <person name="Green R.E."/>
            <person name="Rokhsar D.S."/>
        </authorList>
    </citation>
    <scope>NUCLEOTIDE SEQUENCE [LARGE SCALE GENOMIC DNA]</scope>
    <source>
        <strain evidence="14">S238N-H82</strain>
    </source>
</reference>
<dbReference type="Gene3D" id="1.10.510.10">
    <property type="entry name" value="Transferase(Phosphotransferase) domain 1"/>
    <property type="match status" value="1"/>
</dbReference>
<evidence type="ECO:0000256" key="8">
    <source>
        <dbReference type="ARBA" id="ARBA00022777"/>
    </source>
</evidence>
<dbReference type="Proteomes" id="UP000001554">
    <property type="component" value="Chromosome 14"/>
</dbReference>
<dbReference type="GO" id="GO:0034272">
    <property type="term" value="C:phosphatidylinositol 3-kinase complex, class III, type II"/>
    <property type="evidence" value="ECO:0000318"/>
    <property type="project" value="GO_Central"/>
</dbReference>
<dbReference type="InterPro" id="IPR001680">
    <property type="entry name" value="WD40_rpt"/>
</dbReference>
<feature type="compositionally biased region" description="Polar residues" evidence="12">
    <location>
        <begin position="870"/>
        <end position="879"/>
    </location>
</feature>
<protein>
    <recommendedName>
        <fullName evidence="2">non-specific serine/threonine protein kinase</fullName>
        <ecNumber evidence="2">2.7.11.1</ecNumber>
    </recommendedName>
</protein>
<dbReference type="GO" id="GO:0005524">
    <property type="term" value="F:ATP binding"/>
    <property type="evidence" value="ECO:0007669"/>
    <property type="project" value="UniProtKB-KW"/>
</dbReference>
<evidence type="ECO:0000256" key="5">
    <source>
        <dbReference type="ARBA" id="ARBA00022679"/>
    </source>
</evidence>
<evidence type="ECO:0000313" key="15">
    <source>
        <dbReference type="RefSeq" id="XP_035696940.1"/>
    </source>
</evidence>
<dbReference type="PROSITE" id="PS50011">
    <property type="entry name" value="PROTEIN_KINASE_DOM"/>
    <property type="match status" value="1"/>
</dbReference>
<dbReference type="GO" id="GO:0071561">
    <property type="term" value="C:nucleus-vacuole junction"/>
    <property type="evidence" value="ECO:0000318"/>
    <property type="project" value="GO_Central"/>
</dbReference>
<comment type="subcellular location">
    <subcellularLocation>
        <location evidence="1">Cytoplasmic vesicle</location>
        <location evidence="1">Autophagosome</location>
    </subcellularLocation>
</comment>
<dbReference type="InterPro" id="IPR011009">
    <property type="entry name" value="Kinase-like_dom_sf"/>
</dbReference>
<dbReference type="PROSITE" id="PS50294">
    <property type="entry name" value="WD_REPEATS_REGION"/>
    <property type="match status" value="2"/>
</dbReference>
<feature type="region of interest" description="Disordered" evidence="12">
    <location>
        <begin position="959"/>
        <end position="988"/>
    </location>
</feature>
<dbReference type="SMART" id="SM00320">
    <property type="entry name" value="WD40"/>
    <property type="match status" value="5"/>
</dbReference>
<dbReference type="PANTHER" id="PTHR17583">
    <property type="entry name" value="PHOSPHOINOSITIDE 3-KINASE REGULATORY SUBUNIT 4"/>
    <property type="match status" value="1"/>
</dbReference>
<reference evidence="15" key="1">
    <citation type="journal article" date="2016" name="Genome Biol. Evol.">
        <title>Conserved non-coding elements in the most distant genera of cephalochordates: the Goldilocks principle.</title>
        <authorList>
            <person name="Yue J.X."/>
            <person name="Kozmikova I."/>
            <person name="Ono H."/>
            <person name="Nossa C.W."/>
            <person name="Kozmik Z."/>
            <person name="Putnam N.H."/>
            <person name="Yu J.K."/>
            <person name="Holland L.Z."/>
        </authorList>
    </citation>
    <scope>NUCLEOTIDE SEQUENCE</scope>
</reference>
<evidence type="ECO:0000256" key="4">
    <source>
        <dbReference type="ARBA" id="ARBA00022574"/>
    </source>
</evidence>
<dbReference type="Pfam" id="PF00069">
    <property type="entry name" value="Pkinase"/>
    <property type="match status" value="1"/>
</dbReference>
<dbReference type="GO" id="GO:0005776">
    <property type="term" value="C:autophagosome"/>
    <property type="evidence" value="ECO:0007669"/>
    <property type="project" value="UniProtKB-SubCell"/>
</dbReference>
<dbReference type="KEGG" id="bfo:118430302"/>
<evidence type="ECO:0000256" key="9">
    <source>
        <dbReference type="ARBA" id="ARBA00022840"/>
    </source>
</evidence>
<dbReference type="GO" id="GO:0004674">
    <property type="term" value="F:protein serine/threonine kinase activity"/>
    <property type="evidence" value="ECO:0000318"/>
    <property type="project" value="GO_Central"/>
</dbReference>
<dbReference type="GO" id="GO:0034271">
    <property type="term" value="C:phosphatidylinositol 3-kinase complex, class III, type I"/>
    <property type="evidence" value="ECO:0000318"/>
    <property type="project" value="GO_Central"/>
</dbReference>
<evidence type="ECO:0000256" key="1">
    <source>
        <dbReference type="ARBA" id="ARBA00004419"/>
    </source>
</evidence>
<evidence type="ECO:0000256" key="10">
    <source>
        <dbReference type="PROSITE-ProRule" id="PRU00103"/>
    </source>
</evidence>
<dbReference type="GO" id="GO:0006623">
    <property type="term" value="P:protein targeting to vacuole"/>
    <property type="evidence" value="ECO:0000318"/>
    <property type="project" value="GO_Central"/>
</dbReference>
<reference evidence="15" key="3">
    <citation type="submission" date="2025-08" db="UniProtKB">
        <authorList>
            <consortium name="RefSeq"/>
        </authorList>
    </citation>
    <scope>IDENTIFICATION</scope>
</reference>
<dbReference type="FunFam" id="2.130.10.10:FF:002481">
    <property type="entry name" value="Predicted protein"/>
    <property type="match status" value="1"/>
</dbReference>
<keyword evidence="14" id="KW-1185">Reference proteome</keyword>
<keyword evidence="8" id="KW-0418">Kinase</keyword>
<dbReference type="Gene3D" id="2.130.10.10">
    <property type="entry name" value="YVTN repeat-like/Quinoprotein amine dehydrogenase"/>
    <property type="match status" value="2"/>
</dbReference>
<dbReference type="OrthoDB" id="242910at2759"/>
<dbReference type="EC" id="2.7.11.1" evidence="2"/>
<keyword evidence="7" id="KW-0547">Nucleotide-binding</keyword>
<dbReference type="InterPro" id="IPR021133">
    <property type="entry name" value="HEAT_type_2"/>
</dbReference>
<dbReference type="InterPro" id="IPR036322">
    <property type="entry name" value="WD40_repeat_dom_sf"/>
</dbReference>
<evidence type="ECO:0000259" key="13">
    <source>
        <dbReference type="PROSITE" id="PS50011"/>
    </source>
</evidence>
<organism evidence="14 15">
    <name type="scientific">Branchiostoma floridae</name>
    <name type="common">Florida lancelet</name>
    <name type="synonym">Amphioxus</name>
    <dbReference type="NCBI Taxonomy" id="7739"/>
    <lineage>
        <taxon>Eukaryota</taxon>
        <taxon>Metazoa</taxon>
        <taxon>Chordata</taxon>
        <taxon>Cephalochordata</taxon>
        <taxon>Leptocardii</taxon>
        <taxon>Amphioxiformes</taxon>
        <taxon>Branchiostomatidae</taxon>
        <taxon>Branchiostoma</taxon>
    </lineage>
</organism>
<dbReference type="CDD" id="cd13980">
    <property type="entry name" value="STKc_Vps15"/>
    <property type="match status" value="1"/>
</dbReference>
<gene>
    <name evidence="15" type="primary">LOC118430302</name>
</gene>
<dbReference type="PROSITE" id="PS00678">
    <property type="entry name" value="WD_REPEATS_1"/>
    <property type="match status" value="1"/>
</dbReference>
<keyword evidence="6" id="KW-0677">Repeat</keyword>
<evidence type="ECO:0000256" key="7">
    <source>
        <dbReference type="ARBA" id="ARBA00022741"/>
    </source>
</evidence>
<dbReference type="InterPro" id="IPR000719">
    <property type="entry name" value="Prot_kinase_dom"/>
</dbReference>
<evidence type="ECO:0000256" key="11">
    <source>
        <dbReference type="PROSITE-ProRule" id="PRU00221"/>
    </source>
</evidence>
<feature type="repeat" description="HEAT" evidence="10">
    <location>
        <begin position="481"/>
        <end position="511"/>
    </location>
</feature>
<evidence type="ECO:0000313" key="14">
    <source>
        <dbReference type="Proteomes" id="UP000001554"/>
    </source>
</evidence>
<dbReference type="SUPFAM" id="SSF50978">
    <property type="entry name" value="WD40 repeat-like"/>
    <property type="match status" value="1"/>
</dbReference>
<dbReference type="GO" id="GO:0005770">
    <property type="term" value="C:late endosome"/>
    <property type="evidence" value="ECO:0000318"/>
    <property type="project" value="GO_Central"/>
</dbReference>
<dbReference type="GO" id="GO:0045324">
    <property type="term" value="P:late endosome to vacuole transport"/>
    <property type="evidence" value="ECO:0000318"/>
    <property type="project" value="GO_Central"/>
</dbReference>
<proteinExistence type="predicted"/>
<dbReference type="InterPro" id="IPR008271">
    <property type="entry name" value="Ser/Thr_kinase_AS"/>
</dbReference>
<dbReference type="SUPFAM" id="SSF56112">
    <property type="entry name" value="Protein kinase-like (PK-like)"/>
    <property type="match status" value="1"/>
</dbReference>
<dbReference type="InterPro" id="IPR019775">
    <property type="entry name" value="WD40_repeat_CS"/>
</dbReference>
<dbReference type="RefSeq" id="XP_035696940.1">
    <property type="nucleotide sequence ID" value="XM_035841047.1"/>
</dbReference>
<dbReference type="InterPro" id="IPR016024">
    <property type="entry name" value="ARM-type_fold"/>
</dbReference>
<evidence type="ECO:0000256" key="3">
    <source>
        <dbReference type="ARBA" id="ARBA00022527"/>
    </source>
</evidence>
<keyword evidence="3" id="KW-0723">Serine/threonine-protein kinase</keyword>
<evidence type="ECO:0000256" key="12">
    <source>
        <dbReference type="SAM" id="MobiDB-lite"/>
    </source>
</evidence>
<keyword evidence="5" id="KW-0808">Transferase</keyword>
<dbReference type="FunFam" id="1.25.10.10:FF:000100">
    <property type="entry name" value="phosphoinositide 3-kinase regulatory subunit 4"/>
    <property type="match status" value="1"/>
</dbReference>
<feature type="domain" description="Protein kinase" evidence="13">
    <location>
        <begin position="26"/>
        <end position="325"/>
    </location>
</feature>
<dbReference type="PANTHER" id="PTHR17583:SF0">
    <property type="entry name" value="PHOSPHOINOSITIDE 3-KINASE REGULATORY SUBUNIT 4"/>
    <property type="match status" value="1"/>
</dbReference>
<dbReference type="FunFam" id="1.25.10.10:FF:000154">
    <property type="entry name" value="Phosphoinositide 3-kinase regulatory subunit 4"/>
    <property type="match status" value="1"/>
</dbReference>
<dbReference type="InterPro" id="IPR015943">
    <property type="entry name" value="WD40/YVTN_repeat-like_dom_sf"/>
</dbReference>
<dbReference type="Pfam" id="PF00400">
    <property type="entry name" value="WD40"/>
    <property type="match status" value="2"/>
</dbReference>
<feature type="compositionally biased region" description="Polar residues" evidence="12">
    <location>
        <begin position="895"/>
        <end position="907"/>
    </location>
</feature>
<dbReference type="InterPro" id="IPR055231">
    <property type="entry name" value="2AA_helical"/>
</dbReference>
<dbReference type="PROSITE" id="PS50077">
    <property type="entry name" value="HEAT_REPEAT"/>
    <property type="match status" value="1"/>
</dbReference>
<dbReference type="OMA" id="ATNTCRI"/>
<feature type="repeat" description="WD" evidence="11">
    <location>
        <begin position="1043"/>
        <end position="1075"/>
    </location>
</feature>